<gene>
    <name evidence="1" type="ORF">Taro_018139</name>
</gene>
<organism evidence="1 2">
    <name type="scientific">Colocasia esculenta</name>
    <name type="common">Wild taro</name>
    <name type="synonym">Arum esculentum</name>
    <dbReference type="NCBI Taxonomy" id="4460"/>
    <lineage>
        <taxon>Eukaryota</taxon>
        <taxon>Viridiplantae</taxon>
        <taxon>Streptophyta</taxon>
        <taxon>Embryophyta</taxon>
        <taxon>Tracheophyta</taxon>
        <taxon>Spermatophyta</taxon>
        <taxon>Magnoliopsida</taxon>
        <taxon>Liliopsida</taxon>
        <taxon>Araceae</taxon>
        <taxon>Aroideae</taxon>
        <taxon>Colocasieae</taxon>
        <taxon>Colocasia</taxon>
    </lineage>
</organism>
<comment type="caution">
    <text evidence="1">The sequence shown here is derived from an EMBL/GenBank/DDBJ whole genome shotgun (WGS) entry which is preliminary data.</text>
</comment>
<protein>
    <submittedName>
        <fullName evidence="1">Uncharacterized protein</fullName>
    </submittedName>
</protein>
<accession>A0A843V1K3</accession>
<dbReference type="PANTHER" id="PTHR35510">
    <property type="entry name" value="DBH-LIKE MONOOXYGENASE"/>
    <property type="match status" value="1"/>
</dbReference>
<name>A0A843V1K3_COLES</name>
<dbReference type="PANTHER" id="PTHR35510:SF1">
    <property type="entry name" value="DBH-LIKE MONOOXYGENASE"/>
    <property type="match status" value="1"/>
</dbReference>
<dbReference type="OrthoDB" id="1937743at2759"/>
<reference evidence="1" key="1">
    <citation type="submission" date="2017-07" db="EMBL/GenBank/DDBJ databases">
        <title>Taro Niue Genome Assembly and Annotation.</title>
        <authorList>
            <person name="Atibalentja N."/>
            <person name="Keating K."/>
            <person name="Fields C.J."/>
        </authorList>
    </citation>
    <scope>NUCLEOTIDE SEQUENCE</scope>
    <source>
        <strain evidence="1">Niue_2</strain>
        <tissue evidence="1">Leaf</tissue>
    </source>
</reference>
<dbReference type="AlphaFoldDB" id="A0A843V1K3"/>
<proteinExistence type="predicted"/>
<evidence type="ECO:0000313" key="1">
    <source>
        <dbReference type="EMBL" id="MQL85619.1"/>
    </source>
</evidence>
<evidence type="ECO:0000313" key="2">
    <source>
        <dbReference type="Proteomes" id="UP000652761"/>
    </source>
</evidence>
<sequence length="259" mass="27816">MAAVYGFPAAGRCGSGEVAGHAPAKTKRKDLDEVYDEFAEFSLSSPARKIRRLDAELTPLMEKVEELAIPHVFGQPLPEEQLQSSSQEMAVGSLNEERAIVLYKPVHAPLVDFSPSSDVFLRVDPDVMAGFKNRGFWSGQSSKVEIRELEEEAPTHDGKPASRSCLAVVPWVPSRPAVGAAFPAGATGGASELAEEEMVAEDMGDASMDVEEEAGRPAVAAAAPGDGMVVTHGFQHWQQHCMMPQISPSNSTPITWSWG</sequence>
<keyword evidence="2" id="KW-1185">Reference proteome</keyword>
<dbReference type="EMBL" id="NMUH01000838">
    <property type="protein sequence ID" value="MQL85619.1"/>
    <property type="molecule type" value="Genomic_DNA"/>
</dbReference>
<dbReference type="Proteomes" id="UP000652761">
    <property type="component" value="Unassembled WGS sequence"/>
</dbReference>